<evidence type="ECO:0000313" key="3">
    <source>
        <dbReference type="EMBL" id="AMJ76623.1"/>
    </source>
</evidence>
<dbReference type="Gene3D" id="3.30.420.40">
    <property type="match status" value="2"/>
</dbReference>
<dbReference type="EMBL" id="CP013927">
    <property type="protein sequence ID" value="AMJ76623.1"/>
    <property type="molecule type" value="Genomic_DNA"/>
</dbReference>
<dbReference type="InterPro" id="IPR043129">
    <property type="entry name" value="ATPase_NBD"/>
</dbReference>
<dbReference type="SUPFAM" id="SSF53067">
    <property type="entry name" value="Actin-like ATPase domain"/>
    <property type="match status" value="2"/>
</dbReference>
<dbReference type="CDD" id="cd24022">
    <property type="entry name" value="ASKHA_NBD_ParM_R1-like"/>
    <property type="match status" value="1"/>
</dbReference>
<proteinExistence type="predicted"/>
<gene>
    <name evidence="3" type="ORF">AVL57_00305</name>
</gene>
<keyword evidence="4" id="KW-1185">Reference proteome</keyword>
<organism evidence="3 4">
    <name type="scientific">Alteromonas stellipolaris</name>
    <dbReference type="NCBI Taxonomy" id="233316"/>
    <lineage>
        <taxon>Bacteria</taxon>
        <taxon>Pseudomonadati</taxon>
        <taxon>Pseudomonadota</taxon>
        <taxon>Gammaproteobacteria</taxon>
        <taxon>Alteromonadales</taxon>
        <taxon>Alteromonadaceae</taxon>
        <taxon>Alteromonas/Salinimonas group</taxon>
        <taxon>Alteromonas</taxon>
    </lineage>
</organism>
<feature type="domain" description="Plasmid segregation protein ParM/StbA N-terminal" evidence="1">
    <location>
        <begin position="22"/>
        <end position="159"/>
    </location>
</feature>
<dbReference type="InterPro" id="IPR009440">
    <property type="entry name" value="ParM/StbA_N"/>
</dbReference>
<protein>
    <submittedName>
        <fullName evidence="3">StbA family protein</fullName>
    </submittedName>
</protein>
<dbReference type="InterPro" id="IPR049067">
    <property type="entry name" value="MreB-like_C"/>
</dbReference>
<sequence length="346" mass="38260">MQIINDLTNLPPIWAPDEETHHVFMDDGYDQMKVGYWADVDGKRTLVAFKYRTSVQMGRHLTAVMGSETGIYIIDGSSYTVSEYVENDATRNKRFAHSDFKIALVHHGLKVAGFGGKNVHIHTTLPISHFFRDGLPDADHINKVKTKFKAEAASADGEQLALIVGHTIQSEAVAAFIAYMLRNGHENVEPIPGAIGVCDIGGNTTDLTVLVPGQQVMINHDLSSSREVGVLNIKDDLKKRIQHRFGFDKIPSATISQALDVKKLTFLKQEHDIGEDVKMSKVDTAKRVLNVIDEILGDQVLHLMLFCGGGTECLKTELAEEYPTFESSDFPEFDNLLGLVRANEAA</sequence>
<dbReference type="InterPro" id="IPR056367">
    <property type="entry name" value="ASKHA_NBD_ParM_R1-like"/>
</dbReference>
<accession>A0ABN4LRI1</accession>
<name>A0ABN4LRI1_9ALTE</name>
<dbReference type="Pfam" id="PF21522">
    <property type="entry name" value="MreB-like_C"/>
    <property type="match status" value="1"/>
</dbReference>
<feature type="domain" description="Actin homologue MreB-like C-terminal" evidence="2">
    <location>
        <begin position="197"/>
        <end position="320"/>
    </location>
</feature>
<evidence type="ECO:0000313" key="4">
    <source>
        <dbReference type="Proteomes" id="UP000056750"/>
    </source>
</evidence>
<dbReference type="Pfam" id="PF06406">
    <property type="entry name" value="StbA_N"/>
    <property type="match status" value="1"/>
</dbReference>
<keyword evidence="3" id="KW-0614">Plasmid</keyword>
<dbReference type="RefSeq" id="WP_061093664.1">
    <property type="nucleotide sequence ID" value="NZ_CP013927.1"/>
</dbReference>
<evidence type="ECO:0000259" key="2">
    <source>
        <dbReference type="Pfam" id="PF21522"/>
    </source>
</evidence>
<evidence type="ECO:0000259" key="1">
    <source>
        <dbReference type="Pfam" id="PF06406"/>
    </source>
</evidence>
<reference evidence="3 4" key="1">
    <citation type="submission" date="2015-12" db="EMBL/GenBank/DDBJ databases">
        <title>Intraspecies pangenome expansion in the marine bacterium Alteromonas.</title>
        <authorList>
            <person name="Lopez-Perez M."/>
            <person name="Rodriguez-Valera F."/>
        </authorList>
    </citation>
    <scope>NUCLEOTIDE SEQUENCE [LARGE SCALE GENOMIC DNA]</scope>
    <source>
        <strain evidence="3 4">LMG 21861</strain>
        <plasmid evidence="3 4">pASTE61-200</plasmid>
    </source>
</reference>
<geneLocation type="plasmid" evidence="3 4">
    <name>pASTE61-200</name>
</geneLocation>
<dbReference type="Proteomes" id="UP000056750">
    <property type="component" value="Plasmid pASTE61-200"/>
</dbReference>